<keyword evidence="3 5" id="KW-1133">Transmembrane helix</keyword>
<feature type="transmembrane region" description="Helical" evidence="5">
    <location>
        <begin position="71"/>
        <end position="95"/>
    </location>
</feature>
<name>A0A914ZEG7_PARUN</name>
<accession>A0A914ZEG7</accession>
<evidence type="ECO:0000313" key="7">
    <source>
        <dbReference type="WBParaSite" id="PgB02X_g134_t02"/>
    </source>
</evidence>
<reference evidence="7" key="1">
    <citation type="submission" date="2022-11" db="UniProtKB">
        <authorList>
            <consortium name="WormBaseParasite"/>
        </authorList>
    </citation>
    <scope>IDENTIFICATION</scope>
</reference>
<dbReference type="GO" id="GO:0012505">
    <property type="term" value="C:endomembrane system"/>
    <property type="evidence" value="ECO:0007669"/>
    <property type="project" value="UniProtKB-SubCell"/>
</dbReference>
<organism evidence="6 7">
    <name type="scientific">Parascaris univalens</name>
    <name type="common">Nematode worm</name>
    <dbReference type="NCBI Taxonomy" id="6257"/>
    <lineage>
        <taxon>Eukaryota</taxon>
        <taxon>Metazoa</taxon>
        <taxon>Ecdysozoa</taxon>
        <taxon>Nematoda</taxon>
        <taxon>Chromadorea</taxon>
        <taxon>Rhabditida</taxon>
        <taxon>Spirurina</taxon>
        <taxon>Ascaridomorpha</taxon>
        <taxon>Ascaridoidea</taxon>
        <taxon>Ascarididae</taxon>
        <taxon>Parascaris</taxon>
    </lineage>
</organism>
<evidence type="ECO:0000256" key="2">
    <source>
        <dbReference type="ARBA" id="ARBA00022692"/>
    </source>
</evidence>
<sequence>PLDGCYLMPCIAELESNTLAENFNANDVRYRCCFQNFHVQTGSALIAAVHLLCAITGLLAIVNSLTVDESIDYALCFISIIALGGSIAVSIAVIIGIRLEKKILVTVYLSVQICFIITLFILFLLLILGYKRSIFGNDVGIQGTNYTSTEEELRIVFEIFLSLGLVSLELWFLTVTLRSYRYLRDKSAFSGNNRADAV</sequence>
<feature type="transmembrane region" description="Helical" evidence="5">
    <location>
        <begin position="44"/>
        <end position="65"/>
    </location>
</feature>
<evidence type="ECO:0000256" key="3">
    <source>
        <dbReference type="ARBA" id="ARBA00022989"/>
    </source>
</evidence>
<dbReference type="GO" id="GO:0005765">
    <property type="term" value="C:lysosomal membrane"/>
    <property type="evidence" value="ECO:0007669"/>
    <property type="project" value="TreeGrafter"/>
</dbReference>
<keyword evidence="6" id="KW-1185">Reference proteome</keyword>
<keyword evidence="4 5" id="KW-0472">Membrane</keyword>
<evidence type="ECO:0000313" key="6">
    <source>
        <dbReference type="Proteomes" id="UP000887569"/>
    </source>
</evidence>
<feature type="transmembrane region" description="Helical" evidence="5">
    <location>
        <begin position="107"/>
        <end position="130"/>
    </location>
</feature>
<dbReference type="Proteomes" id="UP000887569">
    <property type="component" value="Unplaced"/>
</dbReference>
<dbReference type="PANTHER" id="PTHR12479">
    <property type="entry name" value="LYSOSOMAL-ASSOCIATED TRANSMEMBRANE PROTEIN"/>
    <property type="match status" value="1"/>
</dbReference>
<comment type="subcellular location">
    <subcellularLocation>
        <location evidence="1">Endomembrane system</location>
        <topology evidence="1">Multi-pass membrane protein</topology>
    </subcellularLocation>
</comment>
<proteinExistence type="predicted"/>
<evidence type="ECO:0000256" key="5">
    <source>
        <dbReference type="SAM" id="Phobius"/>
    </source>
</evidence>
<feature type="transmembrane region" description="Helical" evidence="5">
    <location>
        <begin position="155"/>
        <end position="177"/>
    </location>
</feature>
<keyword evidence="2 5" id="KW-0812">Transmembrane</keyword>
<dbReference type="WBParaSite" id="PgB02X_g134_t02">
    <property type="protein sequence ID" value="PgB02X_g134_t02"/>
    <property type="gene ID" value="PgB02X_g134"/>
</dbReference>
<dbReference type="AlphaFoldDB" id="A0A914ZEG7"/>
<evidence type="ECO:0000256" key="1">
    <source>
        <dbReference type="ARBA" id="ARBA00004127"/>
    </source>
</evidence>
<evidence type="ECO:0000256" key="4">
    <source>
        <dbReference type="ARBA" id="ARBA00023136"/>
    </source>
</evidence>
<dbReference type="InterPro" id="IPR051115">
    <property type="entry name" value="LAPTM_transporter"/>
</dbReference>
<dbReference type="PANTHER" id="PTHR12479:SF18">
    <property type="entry name" value="PROTEIN CBG16398"/>
    <property type="match status" value="1"/>
</dbReference>
<protein>
    <submittedName>
        <fullName evidence="7">Uncharacterized protein</fullName>
    </submittedName>
</protein>